<name>A0A9X4L3T6_9STAP</name>
<feature type="chain" id="PRO_5040940167" evidence="1">
    <location>
        <begin position="27"/>
        <end position="133"/>
    </location>
</feature>
<protein>
    <submittedName>
        <fullName evidence="2">Lactococcin 972 family bacteriocin</fullName>
    </submittedName>
</protein>
<evidence type="ECO:0000313" key="2">
    <source>
        <dbReference type="EMBL" id="MDG0845900.1"/>
    </source>
</evidence>
<keyword evidence="1" id="KW-0732">Signal</keyword>
<dbReference type="EMBL" id="JAMBQA010000003">
    <property type="protein sequence ID" value="MDG0845900.1"/>
    <property type="molecule type" value="Genomic_DNA"/>
</dbReference>
<dbReference type="Proteomes" id="UP001152422">
    <property type="component" value="Unassembled WGS sequence"/>
</dbReference>
<feature type="signal peptide" evidence="1">
    <location>
        <begin position="1"/>
        <end position="26"/>
    </location>
</feature>
<comment type="caution">
    <text evidence="2">The sequence shown here is derived from an EMBL/GenBank/DDBJ whole genome shotgun (WGS) entry which is preliminary data.</text>
</comment>
<gene>
    <name evidence="2" type="ORF">M4L89_06640</name>
</gene>
<sequence length="133" mass="14493">MEKSWFLGAVLTVGISVIGISGVASANDAGMNHGSENVDHYKGLVKSETHDEETGKTDIKAITQGKKDGGFWIRGIRGKTVVSDYKHYRKYGKGTAINGKGYVGSGGWKKPGDFSYGRIVKTLYGNKVYYDHK</sequence>
<reference evidence="2" key="1">
    <citation type="submission" date="2022-05" db="EMBL/GenBank/DDBJ databases">
        <title>Comparative genomics of Staphylococcus equorum isolates.</title>
        <authorList>
            <person name="Luelf R.H."/>
        </authorList>
    </citation>
    <scope>NUCLEOTIDE SEQUENCE</scope>
    <source>
        <strain evidence="2">TMW 2.2497</strain>
    </source>
</reference>
<dbReference type="KEGG" id="seqo:SE1039_01930"/>
<dbReference type="AlphaFoldDB" id="A0A9X4L3T6"/>
<organism evidence="2 3">
    <name type="scientific">Staphylococcus equorum</name>
    <dbReference type="NCBI Taxonomy" id="246432"/>
    <lineage>
        <taxon>Bacteria</taxon>
        <taxon>Bacillati</taxon>
        <taxon>Bacillota</taxon>
        <taxon>Bacilli</taxon>
        <taxon>Bacillales</taxon>
        <taxon>Staphylococcaceae</taxon>
        <taxon>Staphylococcus</taxon>
    </lineage>
</organism>
<evidence type="ECO:0000256" key="1">
    <source>
        <dbReference type="SAM" id="SignalP"/>
    </source>
</evidence>
<keyword evidence="3" id="KW-1185">Reference proteome</keyword>
<dbReference type="RefSeq" id="WP_056935195.1">
    <property type="nucleotide sequence ID" value="NZ_CP013114.1"/>
</dbReference>
<accession>A0A9X4L3T6</accession>
<proteinExistence type="predicted"/>
<dbReference type="Gene3D" id="2.60.40.2850">
    <property type="match status" value="1"/>
</dbReference>
<evidence type="ECO:0000313" key="3">
    <source>
        <dbReference type="Proteomes" id="UP001152422"/>
    </source>
</evidence>